<evidence type="ECO:0000313" key="1">
    <source>
        <dbReference type="EMBL" id="RAV18961.1"/>
    </source>
</evidence>
<dbReference type="EMBL" id="QMFB01000014">
    <property type="protein sequence ID" value="RAV18961.1"/>
    <property type="molecule type" value="Genomic_DNA"/>
</dbReference>
<dbReference type="AlphaFoldDB" id="A0A329MG94"/>
<dbReference type="Pfam" id="PF04237">
    <property type="entry name" value="YjbR"/>
    <property type="match status" value="1"/>
</dbReference>
<keyword evidence="2" id="KW-1185">Reference proteome</keyword>
<protein>
    <recommendedName>
        <fullName evidence="3">MmcQ/YjbR family DNA-binding protein</fullName>
    </recommendedName>
</protein>
<gene>
    <name evidence="1" type="ORF">DQG23_22680</name>
</gene>
<proteinExistence type="predicted"/>
<evidence type="ECO:0008006" key="3">
    <source>
        <dbReference type="Google" id="ProtNLM"/>
    </source>
</evidence>
<organism evidence="1 2">
    <name type="scientific">Paenibacillus contaminans</name>
    <dbReference type="NCBI Taxonomy" id="450362"/>
    <lineage>
        <taxon>Bacteria</taxon>
        <taxon>Bacillati</taxon>
        <taxon>Bacillota</taxon>
        <taxon>Bacilli</taxon>
        <taxon>Bacillales</taxon>
        <taxon>Paenibacillaceae</taxon>
        <taxon>Paenibacillus</taxon>
    </lineage>
</organism>
<dbReference type="OrthoDB" id="277063at2"/>
<reference evidence="1 2" key="1">
    <citation type="journal article" date="2009" name="Int. J. Syst. Evol. Microbiol.">
        <title>Paenibacillus contaminans sp. nov., isolated from a contaminated laboratory plate.</title>
        <authorList>
            <person name="Chou J.H."/>
            <person name="Lee J.H."/>
            <person name="Lin M.C."/>
            <person name="Chang P.S."/>
            <person name="Arun A.B."/>
            <person name="Young C.C."/>
            <person name="Chen W.M."/>
        </authorList>
    </citation>
    <scope>NUCLEOTIDE SEQUENCE [LARGE SCALE GENOMIC DNA]</scope>
    <source>
        <strain evidence="1 2">CKOBP-6</strain>
    </source>
</reference>
<name>A0A329MG94_9BACL</name>
<dbReference type="InterPro" id="IPR038056">
    <property type="entry name" value="YjbR-like_sf"/>
</dbReference>
<evidence type="ECO:0000313" key="2">
    <source>
        <dbReference type="Proteomes" id="UP000250369"/>
    </source>
</evidence>
<dbReference type="RefSeq" id="WP_113033168.1">
    <property type="nucleotide sequence ID" value="NZ_QMFB01000014.1"/>
</dbReference>
<dbReference type="Proteomes" id="UP000250369">
    <property type="component" value="Unassembled WGS sequence"/>
</dbReference>
<accession>A0A329MG94</accession>
<dbReference type="SUPFAM" id="SSF142906">
    <property type="entry name" value="YjbR-like"/>
    <property type="match status" value="1"/>
</dbReference>
<comment type="caution">
    <text evidence="1">The sequence shown here is derived from an EMBL/GenBank/DDBJ whole genome shotgun (WGS) entry which is preliminary data.</text>
</comment>
<dbReference type="InterPro" id="IPR058532">
    <property type="entry name" value="YjbR/MT2646/Rv2570-like"/>
</dbReference>
<sequence>MERHEQYLETVRRIAGALPYVEEGISYGTPSFKVKGKFFARLREDGETLVLKLDFETREFLLLADPNVYFITDHYLNYPAILVRLPLVGPDELREQFIHAWRCNAPKKVLAEYGAK</sequence>